<name>A0ABD1E709_HYPHA</name>
<organism evidence="1 2">
    <name type="scientific">Hypothenemus hampei</name>
    <name type="common">Coffee berry borer</name>
    <dbReference type="NCBI Taxonomy" id="57062"/>
    <lineage>
        <taxon>Eukaryota</taxon>
        <taxon>Metazoa</taxon>
        <taxon>Ecdysozoa</taxon>
        <taxon>Arthropoda</taxon>
        <taxon>Hexapoda</taxon>
        <taxon>Insecta</taxon>
        <taxon>Pterygota</taxon>
        <taxon>Neoptera</taxon>
        <taxon>Endopterygota</taxon>
        <taxon>Coleoptera</taxon>
        <taxon>Polyphaga</taxon>
        <taxon>Cucujiformia</taxon>
        <taxon>Curculionidae</taxon>
        <taxon>Scolytinae</taxon>
        <taxon>Hypothenemus</taxon>
    </lineage>
</organism>
<protein>
    <submittedName>
        <fullName evidence="1">Uncharacterized protein</fullName>
    </submittedName>
</protein>
<dbReference type="EMBL" id="JBDJPC010000010">
    <property type="protein sequence ID" value="KAL1490156.1"/>
    <property type="molecule type" value="Genomic_DNA"/>
</dbReference>
<comment type="caution">
    <text evidence="1">The sequence shown here is derived from an EMBL/GenBank/DDBJ whole genome shotgun (WGS) entry which is preliminary data.</text>
</comment>
<keyword evidence="2" id="KW-1185">Reference proteome</keyword>
<accession>A0ABD1E709</accession>
<evidence type="ECO:0000313" key="1">
    <source>
        <dbReference type="EMBL" id="KAL1490156.1"/>
    </source>
</evidence>
<sequence length="85" mass="10118">RKQYYFYLNKEGFFLQRDSAQRDAERERRLRIDSETRAKQALQEANRCRSRLKLLTQEFARHALKAGVGVSCQNSFCVPEMFIKN</sequence>
<dbReference type="AlphaFoldDB" id="A0ABD1E709"/>
<feature type="non-terminal residue" evidence="1">
    <location>
        <position position="1"/>
    </location>
</feature>
<gene>
    <name evidence="1" type="ORF">ABEB36_012895</name>
</gene>
<dbReference type="Proteomes" id="UP001566132">
    <property type="component" value="Unassembled WGS sequence"/>
</dbReference>
<proteinExistence type="predicted"/>
<reference evidence="1 2" key="1">
    <citation type="submission" date="2024-05" db="EMBL/GenBank/DDBJ databases">
        <title>Genetic variation in Jamaican populations of the coffee berry borer (Hypothenemus hampei).</title>
        <authorList>
            <person name="Errbii M."/>
            <person name="Myrie A."/>
        </authorList>
    </citation>
    <scope>NUCLEOTIDE SEQUENCE [LARGE SCALE GENOMIC DNA]</scope>
    <source>
        <strain evidence="1">JA-Hopewell-2020-01-JO</strain>
        <tissue evidence="1">Whole body</tissue>
    </source>
</reference>
<evidence type="ECO:0000313" key="2">
    <source>
        <dbReference type="Proteomes" id="UP001566132"/>
    </source>
</evidence>